<keyword evidence="3" id="KW-1185">Reference proteome</keyword>
<accession>A0AAW1LQL5</accession>
<dbReference type="AlphaFoldDB" id="A0AAW1LQL5"/>
<comment type="caution">
    <text evidence="2">The sequence shown here is derived from an EMBL/GenBank/DDBJ whole genome shotgun (WGS) entry which is preliminary data.</text>
</comment>
<dbReference type="InterPro" id="IPR009057">
    <property type="entry name" value="Homeodomain-like_sf"/>
</dbReference>
<proteinExistence type="predicted"/>
<evidence type="ECO:0000313" key="2">
    <source>
        <dbReference type="EMBL" id="KAK9736599.1"/>
    </source>
</evidence>
<dbReference type="Proteomes" id="UP001458880">
    <property type="component" value="Unassembled WGS sequence"/>
</dbReference>
<dbReference type="Gene3D" id="1.10.10.60">
    <property type="entry name" value="Homeodomain-like"/>
    <property type="match status" value="1"/>
</dbReference>
<dbReference type="SUPFAM" id="SSF46689">
    <property type="entry name" value="Homeodomain-like"/>
    <property type="match status" value="1"/>
</dbReference>
<evidence type="ECO:0000313" key="3">
    <source>
        <dbReference type="Proteomes" id="UP001458880"/>
    </source>
</evidence>
<organism evidence="2 3">
    <name type="scientific">Popillia japonica</name>
    <name type="common">Japanese beetle</name>
    <dbReference type="NCBI Taxonomy" id="7064"/>
    <lineage>
        <taxon>Eukaryota</taxon>
        <taxon>Metazoa</taxon>
        <taxon>Ecdysozoa</taxon>
        <taxon>Arthropoda</taxon>
        <taxon>Hexapoda</taxon>
        <taxon>Insecta</taxon>
        <taxon>Pterygota</taxon>
        <taxon>Neoptera</taxon>
        <taxon>Endopterygota</taxon>
        <taxon>Coleoptera</taxon>
        <taxon>Polyphaga</taxon>
        <taxon>Scarabaeiformia</taxon>
        <taxon>Scarabaeidae</taxon>
        <taxon>Rutelinae</taxon>
        <taxon>Popillia</taxon>
    </lineage>
</organism>
<name>A0AAW1LQL5_POPJA</name>
<comment type="subcellular location">
    <subcellularLocation>
        <location evidence="1">Nucleus</location>
    </subcellularLocation>
</comment>
<reference evidence="2 3" key="1">
    <citation type="journal article" date="2024" name="BMC Genomics">
        <title>De novo assembly and annotation of Popillia japonica's genome with initial clues to its potential as an invasive pest.</title>
        <authorList>
            <person name="Cucini C."/>
            <person name="Boschi S."/>
            <person name="Funari R."/>
            <person name="Cardaioli E."/>
            <person name="Iannotti N."/>
            <person name="Marturano G."/>
            <person name="Paoli F."/>
            <person name="Bruttini M."/>
            <person name="Carapelli A."/>
            <person name="Frati F."/>
            <person name="Nardi F."/>
        </authorList>
    </citation>
    <scope>NUCLEOTIDE SEQUENCE [LARGE SCALE GENOMIC DNA]</scope>
    <source>
        <strain evidence="2">DMR45628</strain>
    </source>
</reference>
<dbReference type="EMBL" id="JASPKY010000111">
    <property type="protein sequence ID" value="KAK9736599.1"/>
    <property type="molecule type" value="Genomic_DNA"/>
</dbReference>
<sequence>MNRSKECLRKQPPVVLRFMYGIPVSTRSFTSCDHVRTSIASRSTKRTFLNLSDKVKLIDEIKKGAGVPELATKYGVSKAIIYKIKQFKCQILHVCLRHTESGKIEEI</sequence>
<evidence type="ECO:0008006" key="4">
    <source>
        <dbReference type="Google" id="ProtNLM"/>
    </source>
</evidence>
<gene>
    <name evidence="2" type="ORF">QE152_g11417</name>
</gene>
<protein>
    <recommendedName>
        <fullName evidence="4">HTH psq-type domain-containing protein</fullName>
    </recommendedName>
</protein>
<dbReference type="GO" id="GO:0005634">
    <property type="term" value="C:nucleus"/>
    <property type="evidence" value="ECO:0007669"/>
    <property type="project" value="UniProtKB-SubCell"/>
</dbReference>
<evidence type="ECO:0000256" key="1">
    <source>
        <dbReference type="ARBA" id="ARBA00004123"/>
    </source>
</evidence>